<dbReference type="InterPro" id="IPR041588">
    <property type="entry name" value="Integrase_H2C2"/>
</dbReference>
<dbReference type="AlphaFoldDB" id="A0A834ANU1"/>
<proteinExistence type="predicted"/>
<sequence length="154" mass="17500">MHCLGHQKEDTQVARESNLAEQATKEAAEGVFIMSLVLVLDLSKFDPKYSTADLEKVKGWVLMKKVLIANGKRIRKELYCFPEHLVEPVIKHLYETTHYGKDSLATYVKLWLTGPGISKATRKVVARCAMCQKNNPRTEPHQRTKKAIPRTVPI</sequence>
<evidence type="ECO:0000259" key="2">
    <source>
        <dbReference type="Pfam" id="PF17921"/>
    </source>
</evidence>
<name>A0A834ANU1_9CHIR</name>
<evidence type="ECO:0000313" key="4">
    <source>
        <dbReference type="Proteomes" id="UP000664940"/>
    </source>
</evidence>
<gene>
    <name evidence="3" type="ORF">HJG60_010472</name>
</gene>
<organism evidence="3 4">
    <name type="scientific">Phyllostomus discolor</name>
    <name type="common">pale spear-nosed bat</name>
    <dbReference type="NCBI Taxonomy" id="89673"/>
    <lineage>
        <taxon>Eukaryota</taxon>
        <taxon>Metazoa</taxon>
        <taxon>Chordata</taxon>
        <taxon>Craniata</taxon>
        <taxon>Vertebrata</taxon>
        <taxon>Euteleostomi</taxon>
        <taxon>Mammalia</taxon>
        <taxon>Eutheria</taxon>
        <taxon>Laurasiatheria</taxon>
        <taxon>Chiroptera</taxon>
        <taxon>Yangochiroptera</taxon>
        <taxon>Phyllostomidae</taxon>
        <taxon>Phyllostominae</taxon>
        <taxon>Phyllostomus</taxon>
    </lineage>
</organism>
<dbReference type="Pfam" id="PF17921">
    <property type="entry name" value="Integrase_H2C2"/>
    <property type="match status" value="1"/>
</dbReference>
<dbReference type="EMBL" id="JABVXQ010000004">
    <property type="protein sequence ID" value="KAF6114478.1"/>
    <property type="molecule type" value="Genomic_DNA"/>
</dbReference>
<evidence type="ECO:0000313" key="3">
    <source>
        <dbReference type="EMBL" id="KAF6114478.1"/>
    </source>
</evidence>
<dbReference type="Proteomes" id="UP000664940">
    <property type="component" value="Unassembled WGS sequence"/>
</dbReference>
<comment type="caution">
    <text evidence="3">The sequence shown here is derived from an EMBL/GenBank/DDBJ whole genome shotgun (WGS) entry which is preliminary data.</text>
</comment>
<dbReference type="Gene3D" id="1.10.340.70">
    <property type="match status" value="1"/>
</dbReference>
<feature type="region of interest" description="Disordered" evidence="1">
    <location>
        <begin position="135"/>
        <end position="154"/>
    </location>
</feature>
<feature type="domain" description="Integrase zinc-binding" evidence="2">
    <location>
        <begin position="82"/>
        <end position="137"/>
    </location>
</feature>
<evidence type="ECO:0000256" key="1">
    <source>
        <dbReference type="SAM" id="MobiDB-lite"/>
    </source>
</evidence>
<reference evidence="3 4" key="1">
    <citation type="journal article" date="2020" name="Nature">
        <title>Six reference-quality genomes reveal evolution of bat adaptations.</title>
        <authorList>
            <person name="Jebb D."/>
            <person name="Huang Z."/>
            <person name="Pippel M."/>
            <person name="Hughes G.M."/>
            <person name="Lavrichenko K."/>
            <person name="Devanna P."/>
            <person name="Winkler S."/>
            <person name="Jermiin L.S."/>
            <person name="Skirmuntt E.C."/>
            <person name="Katzourakis A."/>
            <person name="Burkitt-Gray L."/>
            <person name="Ray D.A."/>
            <person name="Sullivan K.A.M."/>
            <person name="Roscito J.G."/>
            <person name="Kirilenko B.M."/>
            <person name="Davalos L.M."/>
            <person name="Corthals A.P."/>
            <person name="Power M.L."/>
            <person name="Jones G."/>
            <person name="Ransome R.D."/>
            <person name="Dechmann D.K.N."/>
            <person name="Locatelli A.G."/>
            <person name="Puechmaille S.J."/>
            <person name="Fedrigo O."/>
            <person name="Jarvis E.D."/>
            <person name="Hiller M."/>
            <person name="Vernes S.C."/>
            <person name="Myers E.W."/>
            <person name="Teeling E.C."/>
        </authorList>
    </citation>
    <scope>NUCLEOTIDE SEQUENCE [LARGE SCALE GENOMIC DNA]</scope>
    <source>
        <strain evidence="3">Bat1K_MPI-CBG_1</strain>
    </source>
</reference>
<accession>A0A834ANU1</accession>
<protein>
    <recommendedName>
        <fullName evidence="2">Integrase zinc-binding domain-containing protein</fullName>
    </recommendedName>
</protein>